<dbReference type="EMBL" id="BARU01011215">
    <property type="protein sequence ID" value="GAH42624.1"/>
    <property type="molecule type" value="Genomic_DNA"/>
</dbReference>
<name>X1GLX9_9ZZZZ</name>
<accession>X1GLX9</accession>
<evidence type="ECO:0000313" key="1">
    <source>
        <dbReference type="EMBL" id="GAH42624.1"/>
    </source>
</evidence>
<feature type="non-terminal residue" evidence="1">
    <location>
        <position position="1"/>
    </location>
</feature>
<protein>
    <submittedName>
        <fullName evidence="1">Uncharacterized protein</fullName>
    </submittedName>
</protein>
<proteinExistence type="predicted"/>
<gene>
    <name evidence="1" type="ORF">S03H2_21134</name>
</gene>
<organism evidence="1">
    <name type="scientific">marine sediment metagenome</name>
    <dbReference type="NCBI Taxonomy" id="412755"/>
    <lineage>
        <taxon>unclassified sequences</taxon>
        <taxon>metagenomes</taxon>
        <taxon>ecological metagenomes</taxon>
    </lineage>
</organism>
<sequence length="32" mass="3529">PTITNFESNDTIFGEGIHLAPSDLLKDYYSVA</sequence>
<dbReference type="AlphaFoldDB" id="X1GLX9"/>
<reference evidence="1" key="1">
    <citation type="journal article" date="2014" name="Front. Microbiol.">
        <title>High frequency of phylogenetically diverse reductive dehalogenase-homologous genes in deep subseafloor sedimentary metagenomes.</title>
        <authorList>
            <person name="Kawai M."/>
            <person name="Futagami T."/>
            <person name="Toyoda A."/>
            <person name="Takaki Y."/>
            <person name="Nishi S."/>
            <person name="Hori S."/>
            <person name="Arai W."/>
            <person name="Tsubouchi T."/>
            <person name="Morono Y."/>
            <person name="Uchiyama I."/>
            <person name="Ito T."/>
            <person name="Fujiyama A."/>
            <person name="Inagaki F."/>
            <person name="Takami H."/>
        </authorList>
    </citation>
    <scope>NUCLEOTIDE SEQUENCE</scope>
    <source>
        <strain evidence="1">Expedition CK06-06</strain>
    </source>
</reference>
<comment type="caution">
    <text evidence="1">The sequence shown here is derived from an EMBL/GenBank/DDBJ whole genome shotgun (WGS) entry which is preliminary data.</text>
</comment>